<proteinExistence type="predicted"/>
<dbReference type="Proteomes" id="UP000039324">
    <property type="component" value="Unassembled WGS sequence"/>
</dbReference>
<gene>
    <name evidence="1" type="ORF">PBRA_002121</name>
</gene>
<organism evidence="1 2">
    <name type="scientific">Plasmodiophora brassicae</name>
    <name type="common">Clubroot disease agent</name>
    <dbReference type="NCBI Taxonomy" id="37360"/>
    <lineage>
        <taxon>Eukaryota</taxon>
        <taxon>Sar</taxon>
        <taxon>Rhizaria</taxon>
        <taxon>Endomyxa</taxon>
        <taxon>Phytomyxea</taxon>
        <taxon>Plasmodiophorida</taxon>
        <taxon>Plasmodiophoridae</taxon>
        <taxon>Plasmodiophora</taxon>
    </lineage>
</organism>
<evidence type="ECO:0000313" key="2">
    <source>
        <dbReference type="Proteomes" id="UP000039324"/>
    </source>
</evidence>
<evidence type="ECO:0000313" key="1">
    <source>
        <dbReference type="EMBL" id="CEP01515.1"/>
    </source>
</evidence>
<dbReference type="EMBL" id="CDSF01000112">
    <property type="protein sequence ID" value="CEP01515.1"/>
    <property type="molecule type" value="Genomic_DNA"/>
</dbReference>
<reference evidence="1 2" key="1">
    <citation type="submission" date="2015-02" db="EMBL/GenBank/DDBJ databases">
        <authorList>
            <person name="Chooi Y.-H."/>
        </authorList>
    </citation>
    <scope>NUCLEOTIDE SEQUENCE [LARGE SCALE GENOMIC DNA]</scope>
    <source>
        <strain evidence="1">E3</strain>
    </source>
</reference>
<accession>A0A0G4J1R9</accession>
<name>A0A0G4J1R9_PLABS</name>
<sequence length="87" mass="9605">MTPDAIRDAVEKIVESESLSMDAPWPDLHCKAKVLGRCIDELEADIPSRVLANLKNANDVVETLTEQAHAVVKTNTKRELPPNLTVE</sequence>
<protein>
    <submittedName>
        <fullName evidence="1">Uncharacterized protein</fullName>
    </submittedName>
</protein>
<keyword evidence="2" id="KW-1185">Reference proteome</keyword>
<dbReference type="AlphaFoldDB" id="A0A0G4J1R9"/>